<dbReference type="RefSeq" id="WP_075053566.1">
    <property type="nucleotide sequence ID" value="NZ_CP007536.1"/>
</dbReference>
<dbReference type="InterPro" id="IPR005155">
    <property type="entry name" value="UPF0113_PUA"/>
</dbReference>
<dbReference type="KEGG" id="nvn:NVIE_001480"/>
<dbReference type="InterPro" id="IPR040598">
    <property type="entry name" value="NIP7_N"/>
</dbReference>
<evidence type="ECO:0000313" key="3">
    <source>
        <dbReference type="EMBL" id="AIC14331.1"/>
    </source>
</evidence>
<keyword evidence="4" id="KW-1185">Reference proteome</keyword>
<dbReference type="GO" id="GO:0003723">
    <property type="term" value="F:RNA binding"/>
    <property type="evidence" value="ECO:0007669"/>
    <property type="project" value="InterPro"/>
</dbReference>
<dbReference type="STRING" id="926571.NVIE_001480"/>
<evidence type="ECO:0000256" key="1">
    <source>
        <dbReference type="SAM" id="MobiDB-lite"/>
    </source>
</evidence>
<dbReference type="PROSITE" id="PS50890">
    <property type="entry name" value="PUA"/>
    <property type="match status" value="1"/>
</dbReference>
<dbReference type="OrthoDB" id="11794at2157"/>
<dbReference type="InterPro" id="IPR004521">
    <property type="entry name" value="Uncharacterised_CHP00451"/>
</dbReference>
<gene>
    <name evidence="3" type="ORF">NVIE_001480</name>
</gene>
<dbReference type="EMBL" id="CP007536">
    <property type="protein sequence ID" value="AIC14331.1"/>
    <property type="molecule type" value="Genomic_DNA"/>
</dbReference>
<dbReference type="GeneID" id="74945411"/>
<evidence type="ECO:0000259" key="2">
    <source>
        <dbReference type="SMART" id="SM00359"/>
    </source>
</evidence>
<protein>
    <submittedName>
        <fullName evidence="3">PUA domain-containing protein</fullName>
    </submittedName>
</protein>
<dbReference type="HOGENOM" id="CLU_114385_0_0_2"/>
<reference evidence="3 4" key="1">
    <citation type="journal article" date="2014" name="Int. J. Syst. Evol. Microbiol.">
        <title>Nitrososphaera viennensis gen. nov., sp. nov., an aerobic and mesophilic, ammonia-oxidizing archaeon from soil and a member of the archaeal phylum Thaumarchaeota.</title>
        <authorList>
            <person name="Stieglmeier M."/>
            <person name="Klingl A."/>
            <person name="Alves R.J."/>
            <person name="Rittmann S.K."/>
            <person name="Melcher M."/>
            <person name="Leisch N."/>
            <person name="Schleper C."/>
        </authorList>
    </citation>
    <scope>NUCLEOTIDE SEQUENCE [LARGE SCALE GENOMIC DNA]</scope>
    <source>
        <strain evidence="3">EN76</strain>
    </source>
</reference>
<dbReference type="InterPro" id="IPR002478">
    <property type="entry name" value="PUA"/>
</dbReference>
<accession>A0A060HL62</accession>
<dbReference type="Gene3D" id="2.30.130.10">
    <property type="entry name" value="PUA domain"/>
    <property type="match status" value="1"/>
</dbReference>
<sequence length="214" mass="22642">MTFRELTRQEQTLVNRALDLWGVFDALKGKTFLVDSSSKVYLMSPELASVVIKVQPDVAGLAIGSLGKKKQFTPTLAGANLFARAGGKGKKCYVRVGENAEKLVLYGRDVMGDSVIEASPELGENELVIILNARGEAIGIGRTRFSGKSILQKGRVAITTLADAGSYLRDEANNNADSSSGGGGGGEAERRAKMTRGRGTTAAAQQPKRRGVPG</sequence>
<feature type="domain" description="PUA" evidence="2">
    <location>
        <begin position="92"/>
        <end position="165"/>
    </location>
</feature>
<organism evidence="3 4">
    <name type="scientific">Nitrososphaera viennensis EN76</name>
    <dbReference type="NCBI Taxonomy" id="926571"/>
    <lineage>
        <taxon>Archaea</taxon>
        <taxon>Nitrososphaerota</taxon>
        <taxon>Nitrososphaeria</taxon>
        <taxon>Nitrososphaerales</taxon>
        <taxon>Nitrososphaeraceae</taxon>
        <taxon>Nitrososphaera</taxon>
    </lineage>
</organism>
<evidence type="ECO:0000313" key="4">
    <source>
        <dbReference type="Proteomes" id="UP000027093"/>
    </source>
</evidence>
<feature type="region of interest" description="Disordered" evidence="1">
    <location>
        <begin position="170"/>
        <end position="214"/>
    </location>
</feature>
<dbReference type="InterPro" id="IPR015947">
    <property type="entry name" value="PUA-like_sf"/>
</dbReference>
<dbReference type="Proteomes" id="UP000027093">
    <property type="component" value="Chromosome"/>
</dbReference>
<dbReference type="Pfam" id="PF03657">
    <property type="entry name" value="UPF0113"/>
    <property type="match status" value="1"/>
</dbReference>
<dbReference type="InterPro" id="IPR036974">
    <property type="entry name" value="PUA_sf"/>
</dbReference>
<dbReference type="NCBIfam" id="TIGR00451">
    <property type="entry name" value="unchar_dom_2"/>
    <property type="match status" value="1"/>
</dbReference>
<dbReference type="AlphaFoldDB" id="A0A060HL62"/>
<dbReference type="SUPFAM" id="SSF88697">
    <property type="entry name" value="PUA domain-like"/>
    <property type="match status" value="1"/>
</dbReference>
<dbReference type="SMART" id="SM00359">
    <property type="entry name" value="PUA"/>
    <property type="match status" value="1"/>
</dbReference>
<proteinExistence type="predicted"/>
<name>A0A060HL62_9ARCH</name>
<dbReference type="Pfam" id="PF17833">
    <property type="entry name" value="pre-PUA_NIP7"/>
    <property type="match status" value="1"/>
</dbReference>